<evidence type="ECO:0000256" key="2">
    <source>
        <dbReference type="ARBA" id="ARBA00010916"/>
    </source>
</evidence>
<keyword evidence="10" id="KW-1185">Reference proteome</keyword>
<evidence type="ECO:0000256" key="6">
    <source>
        <dbReference type="ARBA" id="ARBA00023163"/>
    </source>
</evidence>
<evidence type="ECO:0008006" key="11">
    <source>
        <dbReference type="Google" id="ProtNLM"/>
    </source>
</evidence>
<dbReference type="Proteomes" id="UP000232323">
    <property type="component" value="Unassembled WGS sequence"/>
</dbReference>
<name>A0A250XB10_9CHLO</name>
<keyword evidence="3" id="KW-0156">Chromatin regulator</keyword>
<feature type="compositionally biased region" description="Basic and acidic residues" evidence="8">
    <location>
        <begin position="48"/>
        <end position="58"/>
    </location>
</feature>
<feature type="compositionally biased region" description="Polar residues" evidence="8">
    <location>
        <begin position="36"/>
        <end position="45"/>
    </location>
</feature>
<dbReference type="Pfam" id="PF09340">
    <property type="entry name" value="NuA4"/>
    <property type="match status" value="1"/>
</dbReference>
<feature type="region of interest" description="Disordered" evidence="8">
    <location>
        <begin position="22"/>
        <end position="58"/>
    </location>
</feature>
<proteinExistence type="inferred from homology"/>
<dbReference type="InterPro" id="IPR015418">
    <property type="entry name" value="Eaf6"/>
</dbReference>
<accession>A0A250XB10</accession>
<dbReference type="EMBL" id="BEGY01000047">
    <property type="protein sequence ID" value="GAX79950.1"/>
    <property type="molecule type" value="Genomic_DNA"/>
</dbReference>
<dbReference type="OrthoDB" id="440324at2759"/>
<dbReference type="STRING" id="1157962.A0A250XB10"/>
<evidence type="ECO:0000256" key="7">
    <source>
        <dbReference type="ARBA" id="ARBA00023242"/>
    </source>
</evidence>
<keyword evidence="6" id="KW-0804">Transcription</keyword>
<gene>
    <name evidence="9" type="ORF">CEUSTIGMA_g7389.t1</name>
</gene>
<dbReference type="PANTHER" id="PTHR13476">
    <property type="entry name" value="CHROMATIN MODIFICATION-RELATED PROTEIN MEAF6"/>
    <property type="match status" value="1"/>
</dbReference>
<dbReference type="GO" id="GO:0000123">
    <property type="term" value="C:histone acetyltransferase complex"/>
    <property type="evidence" value="ECO:0007669"/>
    <property type="project" value="InterPro"/>
</dbReference>
<dbReference type="GO" id="GO:0006325">
    <property type="term" value="P:chromatin organization"/>
    <property type="evidence" value="ECO:0007669"/>
    <property type="project" value="UniProtKB-KW"/>
</dbReference>
<sequence length="125" mass="13767">MPKDAKSVKNVVPKNVIAKSSVIEKVTKQRKPPSQGPVSNSTGNNDIPVKELEERRKQMQEQLLQVEVQIFKLETQYIEKANPRGNALKGYEGLLTSVSSSVNNKGTIRAEDRIFSNSSITAGSL</sequence>
<comment type="subcellular location">
    <subcellularLocation>
        <location evidence="1">Nucleus</location>
    </subcellularLocation>
</comment>
<evidence type="ECO:0000256" key="3">
    <source>
        <dbReference type="ARBA" id="ARBA00022853"/>
    </source>
</evidence>
<evidence type="ECO:0000313" key="9">
    <source>
        <dbReference type="EMBL" id="GAX79950.1"/>
    </source>
</evidence>
<comment type="similarity">
    <text evidence="2">Belongs to the EAF6 family.</text>
</comment>
<protein>
    <recommendedName>
        <fullName evidence="11">Chromatin modification-related protein EAF6</fullName>
    </recommendedName>
</protein>
<keyword evidence="4" id="KW-0805">Transcription regulation</keyword>
<keyword evidence="5" id="KW-0175">Coiled coil</keyword>
<organism evidence="9 10">
    <name type="scientific">Chlamydomonas eustigma</name>
    <dbReference type="NCBI Taxonomy" id="1157962"/>
    <lineage>
        <taxon>Eukaryota</taxon>
        <taxon>Viridiplantae</taxon>
        <taxon>Chlorophyta</taxon>
        <taxon>core chlorophytes</taxon>
        <taxon>Chlorophyceae</taxon>
        <taxon>CS clade</taxon>
        <taxon>Chlamydomonadales</taxon>
        <taxon>Chlamydomonadaceae</taxon>
        <taxon>Chlamydomonas</taxon>
    </lineage>
</organism>
<evidence type="ECO:0000256" key="1">
    <source>
        <dbReference type="ARBA" id="ARBA00004123"/>
    </source>
</evidence>
<evidence type="ECO:0000256" key="4">
    <source>
        <dbReference type="ARBA" id="ARBA00023015"/>
    </source>
</evidence>
<evidence type="ECO:0000313" key="10">
    <source>
        <dbReference type="Proteomes" id="UP000232323"/>
    </source>
</evidence>
<reference evidence="9 10" key="1">
    <citation type="submission" date="2017-08" db="EMBL/GenBank/DDBJ databases">
        <title>Acidophilic green algal genome provides insights into adaptation to an acidic environment.</title>
        <authorList>
            <person name="Hirooka S."/>
            <person name="Hirose Y."/>
            <person name="Kanesaki Y."/>
            <person name="Higuchi S."/>
            <person name="Fujiwara T."/>
            <person name="Onuma R."/>
            <person name="Era A."/>
            <person name="Ohbayashi R."/>
            <person name="Uzuka A."/>
            <person name="Nozaki H."/>
            <person name="Yoshikawa H."/>
            <person name="Miyagishima S.Y."/>
        </authorList>
    </citation>
    <scope>NUCLEOTIDE SEQUENCE [LARGE SCALE GENOMIC DNA]</scope>
    <source>
        <strain evidence="9 10">NIES-2499</strain>
    </source>
</reference>
<comment type="caution">
    <text evidence="9">The sequence shown here is derived from an EMBL/GenBank/DDBJ whole genome shotgun (WGS) entry which is preliminary data.</text>
</comment>
<dbReference type="AlphaFoldDB" id="A0A250XB10"/>
<evidence type="ECO:0000256" key="5">
    <source>
        <dbReference type="ARBA" id="ARBA00023054"/>
    </source>
</evidence>
<keyword evidence="7" id="KW-0539">Nucleus</keyword>
<dbReference type="GO" id="GO:0005634">
    <property type="term" value="C:nucleus"/>
    <property type="evidence" value="ECO:0007669"/>
    <property type="project" value="UniProtKB-SubCell"/>
</dbReference>
<evidence type="ECO:0000256" key="8">
    <source>
        <dbReference type="SAM" id="MobiDB-lite"/>
    </source>
</evidence>